<evidence type="ECO:0000256" key="1">
    <source>
        <dbReference type="SAM" id="Phobius"/>
    </source>
</evidence>
<evidence type="ECO:0000313" key="3">
    <source>
        <dbReference type="Proteomes" id="UP000075883"/>
    </source>
</evidence>
<keyword evidence="1" id="KW-1133">Transmembrane helix</keyword>
<feature type="transmembrane region" description="Helical" evidence="1">
    <location>
        <begin position="118"/>
        <end position="142"/>
    </location>
</feature>
<evidence type="ECO:0000313" key="2">
    <source>
        <dbReference type="EnsemblMetazoa" id="ACUA026511-PA"/>
    </source>
</evidence>
<proteinExistence type="predicted"/>
<dbReference type="Proteomes" id="UP000075883">
    <property type="component" value="Unassembled WGS sequence"/>
</dbReference>
<dbReference type="EnsemblMetazoa" id="ACUA026511-RA">
    <property type="protein sequence ID" value="ACUA026511-PA"/>
    <property type="gene ID" value="ACUA026511"/>
</dbReference>
<dbReference type="EMBL" id="AXCM01004048">
    <property type="status" value="NOT_ANNOTATED_CDS"/>
    <property type="molecule type" value="Genomic_DNA"/>
</dbReference>
<accession>A0A182MUG6</accession>
<sequence>MLLLEHQAKQQKGETLLVSGAPLAVAMVAAALLPCCLSLSNSCNFERTLPSQMLFSRIWGAFGTAPVACCLRSSSKQNASYSKRCFNSACESFAFAATAATTVEVDAYVRALSLTVPFGVAVGVFGDAVAAAALATVALIAIQDGAVVPVE</sequence>
<dbReference type="VEuPathDB" id="VectorBase:ACUA026511"/>
<feature type="transmembrane region" description="Helical" evidence="1">
    <location>
        <begin position="20"/>
        <end position="39"/>
    </location>
</feature>
<keyword evidence="1" id="KW-0472">Membrane</keyword>
<name>A0A182MUG6_9DIPT</name>
<keyword evidence="1" id="KW-0812">Transmembrane</keyword>
<dbReference type="AlphaFoldDB" id="A0A182MUG6"/>
<reference evidence="2" key="2">
    <citation type="submission" date="2020-05" db="UniProtKB">
        <authorList>
            <consortium name="EnsemblMetazoa"/>
        </authorList>
    </citation>
    <scope>IDENTIFICATION</scope>
    <source>
        <strain evidence="2">A-37</strain>
    </source>
</reference>
<reference evidence="3" key="1">
    <citation type="submission" date="2013-09" db="EMBL/GenBank/DDBJ databases">
        <title>The Genome Sequence of Anopheles culicifacies species A.</title>
        <authorList>
            <consortium name="The Broad Institute Genomics Platform"/>
            <person name="Neafsey D.E."/>
            <person name="Besansky N."/>
            <person name="Howell P."/>
            <person name="Walton C."/>
            <person name="Young S.K."/>
            <person name="Zeng Q."/>
            <person name="Gargeya S."/>
            <person name="Fitzgerald M."/>
            <person name="Haas B."/>
            <person name="Abouelleil A."/>
            <person name="Allen A.W."/>
            <person name="Alvarado L."/>
            <person name="Arachchi H.M."/>
            <person name="Berlin A.M."/>
            <person name="Chapman S.B."/>
            <person name="Gainer-Dewar J."/>
            <person name="Goldberg J."/>
            <person name="Griggs A."/>
            <person name="Gujja S."/>
            <person name="Hansen M."/>
            <person name="Howarth C."/>
            <person name="Imamovic A."/>
            <person name="Ireland A."/>
            <person name="Larimer J."/>
            <person name="McCowan C."/>
            <person name="Murphy C."/>
            <person name="Pearson M."/>
            <person name="Poon T.W."/>
            <person name="Priest M."/>
            <person name="Roberts A."/>
            <person name="Saif S."/>
            <person name="Shea T."/>
            <person name="Sisk P."/>
            <person name="Sykes S."/>
            <person name="Wortman J."/>
            <person name="Nusbaum C."/>
            <person name="Birren B."/>
        </authorList>
    </citation>
    <scope>NUCLEOTIDE SEQUENCE [LARGE SCALE GENOMIC DNA]</scope>
    <source>
        <strain evidence="3">A-37</strain>
    </source>
</reference>
<protein>
    <submittedName>
        <fullName evidence="2">Uncharacterized protein</fullName>
    </submittedName>
</protein>
<organism evidence="2 3">
    <name type="scientific">Anopheles culicifacies</name>
    <dbReference type="NCBI Taxonomy" id="139723"/>
    <lineage>
        <taxon>Eukaryota</taxon>
        <taxon>Metazoa</taxon>
        <taxon>Ecdysozoa</taxon>
        <taxon>Arthropoda</taxon>
        <taxon>Hexapoda</taxon>
        <taxon>Insecta</taxon>
        <taxon>Pterygota</taxon>
        <taxon>Neoptera</taxon>
        <taxon>Endopterygota</taxon>
        <taxon>Diptera</taxon>
        <taxon>Nematocera</taxon>
        <taxon>Culicoidea</taxon>
        <taxon>Culicidae</taxon>
        <taxon>Anophelinae</taxon>
        <taxon>Anopheles</taxon>
        <taxon>culicifacies species complex</taxon>
    </lineage>
</organism>
<keyword evidence="3" id="KW-1185">Reference proteome</keyword>